<comment type="caution">
    <text evidence="7">The sequence shown here is derived from an EMBL/GenBank/DDBJ whole genome shotgun (WGS) entry which is preliminary data.</text>
</comment>
<dbReference type="Pfam" id="PF16450">
    <property type="entry name" value="Prot_ATP_ID_OB_C"/>
    <property type="match status" value="1"/>
</dbReference>
<feature type="binding site" evidence="4">
    <location>
        <begin position="245"/>
        <end position="250"/>
    </location>
    <ligand>
        <name>ATP</name>
        <dbReference type="ChEBI" id="CHEBI:30616"/>
    </ligand>
</feature>
<dbReference type="SMART" id="SM00382">
    <property type="entry name" value="AAA"/>
    <property type="match status" value="1"/>
</dbReference>
<keyword evidence="1 4" id="KW-0547">Nucleotide-binding</keyword>
<keyword evidence="3" id="KW-0175">Coiled coil</keyword>
<dbReference type="InterPro" id="IPR032501">
    <property type="entry name" value="Prot_ATP_ID_OB_2nd"/>
</dbReference>
<proteinExistence type="inferred from homology"/>
<gene>
    <name evidence="4" type="primary">arc</name>
    <name evidence="7" type="ORF">ATK06_1843</name>
</gene>
<dbReference type="InterPro" id="IPR050168">
    <property type="entry name" value="AAA_ATPase_domain"/>
</dbReference>
<evidence type="ECO:0000259" key="6">
    <source>
        <dbReference type="SMART" id="SM00382"/>
    </source>
</evidence>
<dbReference type="InterPro" id="IPR003593">
    <property type="entry name" value="AAA+_ATPase"/>
</dbReference>
<dbReference type="Pfam" id="PF17758">
    <property type="entry name" value="Prot_ATP_ID_OB_N"/>
    <property type="match status" value="1"/>
</dbReference>
<evidence type="ECO:0000313" key="8">
    <source>
        <dbReference type="Proteomes" id="UP000221653"/>
    </source>
</evidence>
<reference evidence="7 8" key="1">
    <citation type="submission" date="2017-10" db="EMBL/GenBank/DDBJ databases">
        <title>Sequencing the genomes of 1000 actinobacteria strains.</title>
        <authorList>
            <person name="Klenk H.-P."/>
        </authorList>
    </citation>
    <scope>NUCLEOTIDE SEQUENCE [LARGE SCALE GENOMIC DNA]</scope>
    <source>
        <strain evidence="7 8">DSM 20688</strain>
    </source>
</reference>
<dbReference type="NCBIfam" id="TIGR03689">
    <property type="entry name" value="pup_AAA"/>
    <property type="match status" value="1"/>
</dbReference>
<evidence type="ECO:0000256" key="5">
    <source>
        <dbReference type="RuleBase" id="RU003651"/>
    </source>
</evidence>
<dbReference type="PANTHER" id="PTHR23077:SF144">
    <property type="entry name" value="PROTEASOME-ASSOCIATED ATPASE"/>
    <property type="match status" value="1"/>
</dbReference>
<feature type="domain" description="AAA+ ATPase" evidence="6">
    <location>
        <begin position="234"/>
        <end position="383"/>
    </location>
</feature>
<evidence type="ECO:0000256" key="4">
    <source>
        <dbReference type="HAMAP-Rule" id="MF_02112"/>
    </source>
</evidence>
<dbReference type="PANTHER" id="PTHR23077">
    <property type="entry name" value="AAA-FAMILY ATPASE"/>
    <property type="match status" value="1"/>
</dbReference>
<sequence length="515" mass="55920">MVFKDDASGSSGQPAPGEIEQLRRELRTLGARNKKLADMLRASREKLGAFKERLDNLSQPPSSYGVFVEHSEQVGSAEVMVGGKHMRLVVSPAVPRASLQPGMEVRLGEGLLVVEAVGYPSTGSVGVVLDVISGSRAVVADALGEHHVIRLGFDIGSSGQRPLRAGDRVLYDSRSAVGYEAIPASDVAQLVLEEVPDVSYADIGGLDAQIEYIQDAVELPFSHPEQFRRYGLKPPKGVLLYGPPGCGKTLIAKAVANALASRTGEGSQPYFFNIKGPELLNKFVGETERQLRMIFERARELADDGHPVIIFFDEMESLFRTRGSGRSSDIETTIVPQLLAELDGVEQTKNVIIIGATNREELIDPAILRPGRLDVKIKINRPDKSGSEAIFRRYLTEDLPLEVPVEELISGAVDTLFADSPFLELTSDRGNVSVLHHRDFVSGAMIANICDRAKKSALKRSLRGDSTGITTDDIRQAILAEREEGTDLPNTSDPAGWARIAGSARNITHVRILNS</sequence>
<dbReference type="AlphaFoldDB" id="A0A2A9DQ51"/>
<keyword evidence="8" id="KW-1185">Reference proteome</keyword>
<evidence type="ECO:0000256" key="3">
    <source>
        <dbReference type="ARBA" id="ARBA00023054"/>
    </source>
</evidence>
<dbReference type="InterPro" id="IPR027417">
    <property type="entry name" value="P-loop_NTPase"/>
</dbReference>
<dbReference type="Gene3D" id="1.10.8.60">
    <property type="match status" value="1"/>
</dbReference>
<dbReference type="InterPro" id="IPR012340">
    <property type="entry name" value="NA-bd_OB-fold"/>
</dbReference>
<evidence type="ECO:0000256" key="1">
    <source>
        <dbReference type="ARBA" id="ARBA00022741"/>
    </source>
</evidence>
<dbReference type="Pfam" id="PF00004">
    <property type="entry name" value="AAA"/>
    <property type="match status" value="1"/>
</dbReference>
<dbReference type="Gene3D" id="1.20.5.170">
    <property type="match status" value="1"/>
</dbReference>
<dbReference type="GO" id="GO:0010498">
    <property type="term" value="P:proteasomal protein catabolic process"/>
    <property type="evidence" value="ECO:0007669"/>
    <property type="project" value="InterPro"/>
</dbReference>
<name>A0A2A9DQ51_9CORY</name>
<keyword evidence="7" id="KW-0647">Proteasome</keyword>
<comment type="similarity">
    <text evidence="4 5">Belongs to the AAA ATPase family.</text>
</comment>
<protein>
    <recommendedName>
        <fullName evidence="4">AAA ATPase forming ring-shaped complexes</fullName>
        <shortName evidence="4">ARC</shortName>
    </recommendedName>
</protein>
<dbReference type="HAMAP" id="MF_02112">
    <property type="entry name" value="ARC_ATPase"/>
    <property type="match status" value="1"/>
</dbReference>
<dbReference type="PROSITE" id="PS00674">
    <property type="entry name" value="AAA"/>
    <property type="match status" value="1"/>
</dbReference>
<evidence type="ECO:0000256" key="2">
    <source>
        <dbReference type="ARBA" id="ARBA00022840"/>
    </source>
</evidence>
<evidence type="ECO:0000313" key="7">
    <source>
        <dbReference type="EMBL" id="PFG28723.1"/>
    </source>
</evidence>
<dbReference type="Proteomes" id="UP000221653">
    <property type="component" value="Unassembled WGS sequence"/>
</dbReference>
<dbReference type="GO" id="GO:0000502">
    <property type="term" value="C:proteasome complex"/>
    <property type="evidence" value="ECO:0007669"/>
    <property type="project" value="UniProtKB-KW"/>
</dbReference>
<dbReference type="SUPFAM" id="SSF52540">
    <property type="entry name" value="P-loop containing nucleoside triphosphate hydrolases"/>
    <property type="match status" value="1"/>
</dbReference>
<dbReference type="GO" id="GO:0016887">
    <property type="term" value="F:ATP hydrolysis activity"/>
    <property type="evidence" value="ECO:0007669"/>
    <property type="project" value="UniProtKB-UniRule"/>
</dbReference>
<keyword evidence="2 4" id="KW-0067">ATP-binding</keyword>
<dbReference type="InterPro" id="IPR003959">
    <property type="entry name" value="ATPase_AAA_core"/>
</dbReference>
<accession>A0A2A9DQ51</accession>
<dbReference type="GO" id="GO:0005524">
    <property type="term" value="F:ATP binding"/>
    <property type="evidence" value="ECO:0007669"/>
    <property type="project" value="UniProtKB-UniRule"/>
</dbReference>
<comment type="subunit">
    <text evidence="4">Homohexamer. Assembles into a hexameric ring structure.</text>
</comment>
<organism evidence="7 8">
    <name type="scientific">Corynebacterium renale</name>
    <dbReference type="NCBI Taxonomy" id="1724"/>
    <lineage>
        <taxon>Bacteria</taxon>
        <taxon>Bacillati</taxon>
        <taxon>Actinomycetota</taxon>
        <taxon>Actinomycetes</taxon>
        <taxon>Mycobacteriales</taxon>
        <taxon>Corynebacteriaceae</taxon>
        <taxon>Corynebacterium</taxon>
    </lineage>
</organism>
<dbReference type="InterPro" id="IPR041626">
    <property type="entry name" value="Prot_ATP_ID_OB_N"/>
</dbReference>
<dbReference type="RefSeq" id="WP_169916291.1">
    <property type="nucleotide sequence ID" value="NZ_LS483464.1"/>
</dbReference>
<dbReference type="Gene3D" id="2.40.50.140">
    <property type="entry name" value="Nucleic acid-binding proteins"/>
    <property type="match status" value="2"/>
</dbReference>
<dbReference type="EMBL" id="PDJF01000001">
    <property type="protein sequence ID" value="PFG28723.1"/>
    <property type="molecule type" value="Genomic_DNA"/>
</dbReference>
<dbReference type="InterPro" id="IPR003960">
    <property type="entry name" value="ATPase_AAA_CS"/>
</dbReference>
<dbReference type="FunFam" id="3.40.50.300:FF:001025">
    <property type="entry name" value="ATPase family, AAA domain-containing 2B"/>
    <property type="match status" value="1"/>
</dbReference>
<dbReference type="GO" id="GO:0019941">
    <property type="term" value="P:modification-dependent protein catabolic process"/>
    <property type="evidence" value="ECO:0007669"/>
    <property type="project" value="InterPro"/>
</dbReference>
<dbReference type="Gene3D" id="3.40.50.300">
    <property type="entry name" value="P-loop containing nucleotide triphosphate hydrolases"/>
    <property type="match status" value="1"/>
</dbReference>
<dbReference type="InterPro" id="IPR022482">
    <property type="entry name" value="Proteasome_ATPase"/>
</dbReference>
<dbReference type="STRING" id="1724.GCA_001044175_00482"/>